<dbReference type="EMBL" id="PEBX01000143">
    <property type="protein sequence ID" value="PTQ55307.1"/>
    <property type="molecule type" value="Genomic_DNA"/>
</dbReference>
<comment type="caution">
    <text evidence="1">The sequence shown here is derived from an EMBL/GenBank/DDBJ whole genome shotgun (WGS) entry which is preliminary data.</text>
</comment>
<accession>A0A2R6XY07</accession>
<reference evidence="2" key="1">
    <citation type="journal article" date="2018" name="Sci. Rep.">
        <title>Lignite coal burning seam in the remote Altai Mountains harbors a hydrogen-driven thermophilic microbial community.</title>
        <authorList>
            <person name="Kadnikov V.V."/>
            <person name="Mardanov A.V."/>
            <person name="Ivasenko D.A."/>
            <person name="Antsiferov D.V."/>
            <person name="Beletsky A.V."/>
            <person name="Karnachuk O.V."/>
            <person name="Ravin N.V."/>
        </authorList>
    </citation>
    <scope>NUCLEOTIDE SEQUENCE [LARGE SCALE GENOMIC DNA]</scope>
</reference>
<name>A0A2R6XY07_9BACL</name>
<dbReference type="AlphaFoldDB" id="A0A2R6XY07"/>
<proteinExistence type="predicted"/>
<protein>
    <submittedName>
        <fullName evidence="1">Uncharacterized protein</fullName>
    </submittedName>
</protein>
<sequence>MGKKTEGDEKKMLNWQLLARYMQDRIRLQVQYVGGDGSLIERTGLITEMIDRDALIIRVMHGAHQDRLIVVHVHRIVQITPLKAQEVWFAKERLV</sequence>
<evidence type="ECO:0000313" key="1">
    <source>
        <dbReference type="EMBL" id="PTQ55307.1"/>
    </source>
</evidence>
<evidence type="ECO:0000313" key="2">
    <source>
        <dbReference type="Proteomes" id="UP000244338"/>
    </source>
</evidence>
<dbReference type="Proteomes" id="UP000244338">
    <property type="component" value="Unassembled WGS sequence"/>
</dbReference>
<gene>
    <name evidence="1" type="ORF">BSOLF_2460</name>
</gene>
<organism evidence="1 2">
    <name type="scientific">Candidatus Carbonibacillus altaicus</name>
    <dbReference type="NCBI Taxonomy" id="2163959"/>
    <lineage>
        <taxon>Bacteria</taxon>
        <taxon>Bacillati</taxon>
        <taxon>Bacillota</taxon>
        <taxon>Bacilli</taxon>
        <taxon>Bacillales</taxon>
        <taxon>Candidatus Carbonibacillus</taxon>
    </lineage>
</organism>